<dbReference type="EMBL" id="BARS01057348">
    <property type="protein sequence ID" value="GAG50611.1"/>
    <property type="molecule type" value="Genomic_DNA"/>
</dbReference>
<protein>
    <submittedName>
        <fullName evidence="1">Uncharacterized protein</fullName>
    </submittedName>
</protein>
<accession>X0ZQV2</accession>
<organism evidence="1">
    <name type="scientific">marine sediment metagenome</name>
    <dbReference type="NCBI Taxonomy" id="412755"/>
    <lineage>
        <taxon>unclassified sequences</taxon>
        <taxon>metagenomes</taxon>
        <taxon>ecological metagenomes</taxon>
    </lineage>
</organism>
<sequence length="143" mass="14876">WKGPFGDAAGWNSWFRVQVAGGGTANIQVTYHGDALAGGSLSFSDSVTGSKSFDQHTDPLLPADFAGAAVITSDEPIAVVAGIWSDAYQGDADALFAGFGPDLWPGPPPADDRVPVPLVFGWNTVCYRGPERPVESALANALN</sequence>
<dbReference type="AlphaFoldDB" id="X0ZQV2"/>
<gene>
    <name evidence="1" type="ORF">S01H1_84114</name>
</gene>
<evidence type="ECO:0000313" key="1">
    <source>
        <dbReference type="EMBL" id="GAG50611.1"/>
    </source>
</evidence>
<comment type="caution">
    <text evidence="1">The sequence shown here is derived from an EMBL/GenBank/DDBJ whole genome shotgun (WGS) entry which is preliminary data.</text>
</comment>
<reference evidence="1" key="1">
    <citation type="journal article" date="2014" name="Front. Microbiol.">
        <title>High frequency of phylogenetically diverse reductive dehalogenase-homologous genes in deep subseafloor sedimentary metagenomes.</title>
        <authorList>
            <person name="Kawai M."/>
            <person name="Futagami T."/>
            <person name="Toyoda A."/>
            <person name="Takaki Y."/>
            <person name="Nishi S."/>
            <person name="Hori S."/>
            <person name="Arai W."/>
            <person name="Tsubouchi T."/>
            <person name="Morono Y."/>
            <person name="Uchiyama I."/>
            <person name="Ito T."/>
            <person name="Fujiyama A."/>
            <person name="Inagaki F."/>
            <person name="Takami H."/>
        </authorList>
    </citation>
    <scope>NUCLEOTIDE SEQUENCE</scope>
    <source>
        <strain evidence="1">Expedition CK06-06</strain>
    </source>
</reference>
<name>X0ZQV2_9ZZZZ</name>
<proteinExistence type="predicted"/>
<feature type="non-terminal residue" evidence="1">
    <location>
        <position position="143"/>
    </location>
</feature>
<feature type="non-terminal residue" evidence="1">
    <location>
        <position position="1"/>
    </location>
</feature>